<evidence type="ECO:0000259" key="7">
    <source>
        <dbReference type="Pfam" id="PF01386"/>
    </source>
</evidence>
<dbReference type="InterPro" id="IPR020930">
    <property type="entry name" value="Ribosomal_uL5_bac-type"/>
</dbReference>
<dbReference type="InterPro" id="IPR011035">
    <property type="entry name" value="Ribosomal_bL25/Gln-tRNA_synth"/>
</dbReference>
<feature type="compositionally biased region" description="Acidic residues" evidence="6">
    <location>
        <begin position="188"/>
        <end position="197"/>
    </location>
</feature>
<dbReference type="Gene3D" id="2.40.240.10">
    <property type="entry name" value="Ribosomal Protein L25, Chain P"/>
    <property type="match status" value="1"/>
</dbReference>
<dbReference type="InterPro" id="IPR020057">
    <property type="entry name" value="Ribosomal_bL25_b-dom"/>
</dbReference>
<dbReference type="CDD" id="cd00495">
    <property type="entry name" value="Ribosomal_L25_TL5_CTC"/>
    <property type="match status" value="1"/>
</dbReference>
<proteinExistence type="inferred from homology"/>
<evidence type="ECO:0000256" key="3">
    <source>
        <dbReference type="ARBA" id="ARBA00022980"/>
    </source>
</evidence>
<dbReference type="Pfam" id="PF01386">
    <property type="entry name" value="Ribosomal_L25p"/>
    <property type="match status" value="1"/>
</dbReference>
<reference evidence="9 10" key="1">
    <citation type="submission" date="2014-12" db="EMBL/GenBank/DDBJ databases">
        <title>Draft genome sequence of Cohnella kolymensis strain B-2846.</title>
        <authorList>
            <person name="Karlyshev A.V."/>
            <person name="Kudryashova E.B."/>
        </authorList>
    </citation>
    <scope>NUCLEOTIDE SEQUENCE [LARGE SCALE GENOMIC DNA]</scope>
    <source>
        <strain evidence="9 10">VKM B-2846</strain>
    </source>
</reference>
<evidence type="ECO:0000256" key="4">
    <source>
        <dbReference type="ARBA" id="ARBA00023274"/>
    </source>
</evidence>
<keyword evidence="2 5" id="KW-0694">RNA-binding</keyword>
<dbReference type="Proteomes" id="UP000054526">
    <property type="component" value="Unassembled WGS sequence"/>
</dbReference>
<dbReference type="SUPFAM" id="SSF50715">
    <property type="entry name" value="Ribosomal protein L25-like"/>
    <property type="match status" value="1"/>
</dbReference>
<evidence type="ECO:0000256" key="1">
    <source>
        <dbReference type="ARBA" id="ARBA00022730"/>
    </source>
</evidence>
<dbReference type="NCBIfam" id="TIGR00731">
    <property type="entry name" value="bL25_bact_ctc"/>
    <property type="match status" value="1"/>
</dbReference>
<feature type="domain" description="Large ribosomal subunit protein bL25 beta" evidence="8">
    <location>
        <begin position="100"/>
        <end position="183"/>
    </location>
</feature>
<dbReference type="InterPro" id="IPR020056">
    <property type="entry name" value="Rbsml_bL25/Gln-tRNA_synth_N"/>
</dbReference>
<gene>
    <name evidence="5" type="primary">rplY</name>
    <name evidence="5" type="synonym">ctc</name>
    <name evidence="9" type="ORF">SD71_16480</name>
</gene>
<evidence type="ECO:0000256" key="5">
    <source>
        <dbReference type="HAMAP-Rule" id="MF_01334"/>
    </source>
</evidence>
<keyword evidence="1 5" id="KW-0699">rRNA-binding</keyword>
<comment type="subunit">
    <text evidence="5">Part of the 50S ribosomal subunit; part of the 5S rRNA/L5/L18/L25 subcomplex. Contacts the 5S rRNA. Binds to the 5S rRNA independently of L5 and L18.</text>
</comment>
<feature type="domain" description="Large ribosomal subunit protein bL25 L25" evidence="7">
    <location>
        <begin position="5"/>
        <end position="92"/>
    </location>
</feature>
<dbReference type="RefSeq" id="WP_041065552.1">
    <property type="nucleotide sequence ID" value="NZ_JXAL01000025.1"/>
</dbReference>
<evidence type="ECO:0000256" key="6">
    <source>
        <dbReference type="SAM" id="MobiDB-lite"/>
    </source>
</evidence>
<comment type="caution">
    <text evidence="9">The sequence shown here is derived from an EMBL/GenBank/DDBJ whole genome shotgun (WGS) entry which is preliminary data.</text>
</comment>
<evidence type="ECO:0000313" key="10">
    <source>
        <dbReference type="Proteomes" id="UP000054526"/>
    </source>
</evidence>
<dbReference type="InterPro" id="IPR001021">
    <property type="entry name" value="Ribosomal_bL25_long"/>
</dbReference>
<comment type="similarity">
    <text evidence="5">Belongs to the bacterial ribosomal protein bL25 family. CTC subfamily.</text>
</comment>
<dbReference type="EMBL" id="JXAL01000025">
    <property type="protein sequence ID" value="KIL34952.1"/>
    <property type="molecule type" value="Genomic_DNA"/>
</dbReference>
<name>A0ABR5A1L0_9BACL</name>
<accession>A0ABR5A1L0</accession>
<protein>
    <recommendedName>
        <fullName evidence="5">Large ribosomal subunit protein bL25</fullName>
    </recommendedName>
    <alternativeName>
        <fullName evidence="5">General stress protein CTC</fullName>
    </alternativeName>
</protein>
<sequence>MNTTLKVERRDKFSRGDLNQIRKEGMIPGVVYGKGMDAPAPISVNEKDLMVMLRTHPHAVVDLEVPGEGKHPVMMADLQRDTITRQVLHIDFHRINMNEKLKAPVRLEISGQSPGEQEGGMLQLVLHEIEVLCYPKDIPESVTVDVSGLQIGETLSIADLKLPSDVEAAQDPGMVVVSILAPQKGAADDEETADDAAEPVNEAETADKE</sequence>
<evidence type="ECO:0000313" key="9">
    <source>
        <dbReference type="EMBL" id="KIL34952.1"/>
    </source>
</evidence>
<keyword evidence="4 5" id="KW-0687">Ribonucleoprotein</keyword>
<organism evidence="9 10">
    <name type="scientific">Cohnella kolymensis</name>
    <dbReference type="NCBI Taxonomy" id="1590652"/>
    <lineage>
        <taxon>Bacteria</taxon>
        <taxon>Bacillati</taxon>
        <taxon>Bacillota</taxon>
        <taxon>Bacilli</taxon>
        <taxon>Bacillales</taxon>
        <taxon>Paenibacillaceae</taxon>
        <taxon>Cohnella</taxon>
    </lineage>
</organism>
<comment type="function">
    <text evidence="5">This is one of the proteins that binds to the 5S RNA in the ribosome where it forms part of the central protuberance.</text>
</comment>
<dbReference type="PANTHER" id="PTHR33284:SF1">
    <property type="entry name" value="RIBOSOMAL PROTEIN L25_GLN-TRNA SYNTHETASE, ANTI-CODON-BINDING DOMAIN-CONTAINING PROTEIN"/>
    <property type="match status" value="1"/>
</dbReference>
<keyword evidence="3 5" id="KW-0689">Ribosomal protein</keyword>
<dbReference type="Pfam" id="PF14693">
    <property type="entry name" value="Ribosomal_TL5_C"/>
    <property type="match status" value="1"/>
</dbReference>
<dbReference type="InterPro" id="IPR037121">
    <property type="entry name" value="Ribosomal_bL25_C"/>
</dbReference>
<dbReference type="PANTHER" id="PTHR33284">
    <property type="entry name" value="RIBOSOMAL PROTEIN L25/GLN-TRNA SYNTHETASE, ANTI-CODON-BINDING DOMAIN-CONTAINING PROTEIN"/>
    <property type="match status" value="1"/>
</dbReference>
<evidence type="ECO:0000256" key="2">
    <source>
        <dbReference type="ARBA" id="ARBA00022884"/>
    </source>
</evidence>
<dbReference type="Gene3D" id="2.170.120.20">
    <property type="entry name" value="Ribosomal protein L25, beta domain"/>
    <property type="match status" value="1"/>
</dbReference>
<keyword evidence="10" id="KW-1185">Reference proteome</keyword>
<dbReference type="HAMAP" id="MF_01334">
    <property type="entry name" value="Ribosomal_bL25_CTC"/>
    <property type="match status" value="1"/>
</dbReference>
<dbReference type="GO" id="GO:0005840">
    <property type="term" value="C:ribosome"/>
    <property type="evidence" value="ECO:0007669"/>
    <property type="project" value="UniProtKB-KW"/>
</dbReference>
<evidence type="ECO:0000259" key="8">
    <source>
        <dbReference type="Pfam" id="PF14693"/>
    </source>
</evidence>
<dbReference type="InterPro" id="IPR029751">
    <property type="entry name" value="Ribosomal_L25_dom"/>
</dbReference>
<feature type="region of interest" description="Disordered" evidence="6">
    <location>
        <begin position="183"/>
        <end position="209"/>
    </location>
</feature>